<dbReference type="EMBL" id="CAADEX010000140">
    <property type="protein sequence ID" value="VFJ64770.1"/>
    <property type="molecule type" value="Genomic_DNA"/>
</dbReference>
<name>A0A450TD28_9GAMM</name>
<sequence>MTKKYTALAMAGTPITPCGTTRLLVRDEESGKVSTLTPQGPSPRSVSPDEFHRLEQEGFSTSFPQEEPVKEGWYVLYLKEELADELGGFPRSLAALPEPDRGTDGMARFIRIPETPYDAKRDGCVAILGAKRDGCVVILGANELLWRLRKNWCASLSKSNRESNLDYLETPKADLLDIIEKRARLGIYCAEPEITPEFHKGFARELGLVMKRHSDRDARYRVYKYQIKPYFPSTSWNRFEKEVITLEEEYQRELLKRKAGGKTLQEIRIEERTLNARWGRYALGTA</sequence>
<reference evidence="2" key="1">
    <citation type="submission" date="2019-02" db="EMBL/GenBank/DDBJ databases">
        <authorList>
            <person name="Gruber-Vodicka R. H."/>
            <person name="Seah K. B. B."/>
        </authorList>
    </citation>
    <scope>NUCLEOTIDE SEQUENCE</scope>
    <source>
        <strain evidence="2">BECK_DK47</strain>
    </source>
</reference>
<evidence type="ECO:0000313" key="2">
    <source>
        <dbReference type="EMBL" id="VFJ64770.1"/>
    </source>
</evidence>
<evidence type="ECO:0000256" key="1">
    <source>
        <dbReference type="SAM" id="MobiDB-lite"/>
    </source>
</evidence>
<dbReference type="AlphaFoldDB" id="A0A450TD28"/>
<accession>A0A450TD28</accession>
<gene>
    <name evidence="2" type="ORF">BECKDK2373B_GA0170837_11404</name>
</gene>
<proteinExistence type="predicted"/>
<feature type="compositionally biased region" description="Polar residues" evidence="1">
    <location>
        <begin position="32"/>
        <end position="45"/>
    </location>
</feature>
<protein>
    <submittedName>
        <fullName evidence="2">Uncharacterized protein</fullName>
    </submittedName>
</protein>
<feature type="region of interest" description="Disordered" evidence="1">
    <location>
        <begin position="29"/>
        <end position="49"/>
    </location>
</feature>
<organism evidence="2">
    <name type="scientific">Candidatus Kentrum sp. DK</name>
    <dbReference type="NCBI Taxonomy" id="2126562"/>
    <lineage>
        <taxon>Bacteria</taxon>
        <taxon>Pseudomonadati</taxon>
        <taxon>Pseudomonadota</taxon>
        <taxon>Gammaproteobacteria</taxon>
        <taxon>Candidatus Kentrum</taxon>
    </lineage>
</organism>